<dbReference type="EMBL" id="SMGK01000001">
    <property type="protein sequence ID" value="TCK75871.1"/>
    <property type="molecule type" value="Genomic_DNA"/>
</dbReference>
<accession>A0A4V2PVV5</accession>
<evidence type="ECO:0000313" key="3">
    <source>
        <dbReference type="EMBL" id="TCK75871.1"/>
    </source>
</evidence>
<evidence type="ECO:0000256" key="1">
    <source>
        <dbReference type="SAM" id="MobiDB-lite"/>
    </source>
</evidence>
<dbReference type="RefSeq" id="WP_131992130.1">
    <property type="nucleotide sequence ID" value="NZ_SMGK01000001.1"/>
</dbReference>
<dbReference type="OrthoDB" id="5497289at2"/>
<dbReference type="AlphaFoldDB" id="A0A4V2PVV5"/>
<dbReference type="Pfam" id="PF14355">
    <property type="entry name" value="Abi_C"/>
    <property type="match status" value="1"/>
</dbReference>
<comment type="caution">
    <text evidence="3">The sequence shown here is derived from an EMBL/GenBank/DDBJ whole genome shotgun (WGS) entry which is preliminary data.</text>
</comment>
<organism evidence="3 4">
    <name type="scientific">Acidipila rosea</name>
    <dbReference type="NCBI Taxonomy" id="768535"/>
    <lineage>
        <taxon>Bacteria</taxon>
        <taxon>Pseudomonadati</taxon>
        <taxon>Acidobacteriota</taxon>
        <taxon>Terriglobia</taxon>
        <taxon>Terriglobales</taxon>
        <taxon>Acidobacteriaceae</taxon>
        <taxon>Acidipila</taxon>
    </lineage>
</organism>
<gene>
    <name evidence="3" type="ORF">C7378_0869</name>
</gene>
<reference evidence="3 4" key="1">
    <citation type="submission" date="2019-03" db="EMBL/GenBank/DDBJ databases">
        <title>Genomic Encyclopedia of Type Strains, Phase IV (KMG-IV): sequencing the most valuable type-strain genomes for metagenomic binning, comparative biology and taxonomic classification.</title>
        <authorList>
            <person name="Goeker M."/>
        </authorList>
    </citation>
    <scope>NUCLEOTIDE SEQUENCE [LARGE SCALE GENOMIC DNA]</scope>
    <source>
        <strain evidence="3 4">DSM 103428</strain>
    </source>
</reference>
<sequence length="252" mass="27275">MPEAPAPNFVMHGARGAIASGLGHISAQVEALERAVNENPSLAFDLARTVIESACRTILTERGIAFASTDELPKLFKAASNSLPFLPASEKGNIDARKSLAQTLSGLSTAVQGVCELRNACGFASHGSDGPRPRLESVQALLAAEAADTIVGFFHRVHQQDRSAPSPNNLTLENDAGFDAFIDEQFSAVSIFQEDFLASRVLFELAPEPYRLYLSEYKQDKKTSEDEEQKEQSPDEVLAAAERIMALNEVEP</sequence>
<feature type="domain" description="Abortive infection protein-like C-terminal" evidence="2">
    <location>
        <begin position="73"/>
        <end position="155"/>
    </location>
</feature>
<name>A0A4V2PVV5_9BACT</name>
<keyword evidence="4" id="KW-1185">Reference proteome</keyword>
<protein>
    <submittedName>
        <fullName evidence="3">Abortive infection Abi-like protein</fullName>
    </submittedName>
</protein>
<proteinExistence type="predicted"/>
<dbReference type="Proteomes" id="UP000295210">
    <property type="component" value="Unassembled WGS sequence"/>
</dbReference>
<evidence type="ECO:0000259" key="2">
    <source>
        <dbReference type="Pfam" id="PF14355"/>
    </source>
</evidence>
<evidence type="ECO:0000313" key="4">
    <source>
        <dbReference type="Proteomes" id="UP000295210"/>
    </source>
</evidence>
<dbReference type="InterPro" id="IPR026001">
    <property type="entry name" value="Abi-like_C"/>
</dbReference>
<feature type="region of interest" description="Disordered" evidence="1">
    <location>
        <begin position="217"/>
        <end position="236"/>
    </location>
</feature>